<protein>
    <recommendedName>
        <fullName evidence="3">DNA-binding protein</fullName>
    </recommendedName>
</protein>
<organism evidence="1 2">
    <name type="scientific">Sphingobacterium tabacisoli</name>
    <dbReference type="NCBI Taxonomy" id="2044855"/>
    <lineage>
        <taxon>Bacteria</taxon>
        <taxon>Pseudomonadati</taxon>
        <taxon>Bacteroidota</taxon>
        <taxon>Sphingobacteriia</taxon>
        <taxon>Sphingobacteriales</taxon>
        <taxon>Sphingobacteriaceae</taxon>
        <taxon>Sphingobacterium</taxon>
    </lineage>
</organism>
<name>A0ABW5L8E7_9SPHI</name>
<dbReference type="Proteomes" id="UP001597440">
    <property type="component" value="Unassembled WGS sequence"/>
</dbReference>
<reference evidence="2" key="1">
    <citation type="journal article" date="2019" name="Int. J. Syst. Evol. Microbiol.">
        <title>The Global Catalogue of Microorganisms (GCM) 10K type strain sequencing project: providing services to taxonomists for standard genome sequencing and annotation.</title>
        <authorList>
            <consortium name="The Broad Institute Genomics Platform"/>
            <consortium name="The Broad Institute Genome Sequencing Center for Infectious Disease"/>
            <person name="Wu L."/>
            <person name="Ma J."/>
        </authorList>
    </citation>
    <scope>NUCLEOTIDE SEQUENCE [LARGE SCALE GENOMIC DNA]</scope>
    <source>
        <strain evidence="2">KCTC 52298</strain>
    </source>
</reference>
<proteinExistence type="predicted"/>
<gene>
    <name evidence="1" type="ORF">ACFSQW_21995</name>
</gene>
<evidence type="ECO:0008006" key="3">
    <source>
        <dbReference type="Google" id="ProtNLM"/>
    </source>
</evidence>
<evidence type="ECO:0000313" key="2">
    <source>
        <dbReference type="Proteomes" id="UP001597440"/>
    </source>
</evidence>
<evidence type="ECO:0000313" key="1">
    <source>
        <dbReference type="EMBL" id="MFD2557078.1"/>
    </source>
</evidence>
<accession>A0ABW5L8E7</accession>
<keyword evidence="2" id="KW-1185">Reference proteome</keyword>
<comment type="caution">
    <text evidence="1">The sequence shown here is derived from an EMBL/GenBank/DDBJ whole genome shotgun (WGS) entry which is preliminary data.</text>
</comment>
<sequence>MRKKSYLNGFKPCPSCSFVQKLIFVELLEVKRLLEANLPERKKVTSQDVTLRDAEYVKAYVGISTSTLYRSERIGEIRPAKKDKKKRWYLDSEVERFYIGYRGPRP</sequence>
<dbReference type="EMBL" id="JBHULD010000025">
    <property type="protein sequence ID" value="MFD2557078.1"/>
    <property type="molecule type" value="Genomic_DNA"/>
</dbReference>
<dbReference type="RefSeq" id="WP_210354540.1">
    <property type="nucleotide sequence ID" value="NZ_JAEQMU010000002.1"/>
</dbReference>